<dbReference type="PROSITE" id="PS50850">
    <property type="entry name" value="MFS"/>
    <property type="match status" value="1"/>
</dbReference>
<feature type="transmembrane region" description="Helical" evidence="8">
    <location>
        <begin position="223"/>
        <end position="247"/>
    </location>
</feature>
<dbReference type="PANTHER" id="PTHR23513:SF11">
    <property type="entry name" value="STAPHYLOFERRIN A TRANSPORTER"/>
    <property type="match status" value="1"/>
</dbReference>
<dbReference type="InterPro" id="IPR010290">
    <property type="entry name" value="TM_effector"/>
</dbReference>
<feature type="domain" description="Major facilitator superfamily (MFS) profile" evidence="9">
    <location>
        <begin position="4"/>
        <end position="399"/>
    </location>
</feature>
<keyword evidence="5 8" id="KW-1133">Transmembrane helix</keyword>
<feature type="region of interest" description="Disordered" evidence="7">
    <location>
        <begin position="437"/>
        <end position="493"/>
    </location>
</feature>
<evidence type="ECO:0000256" key="6">
    <source>
        <dbReference type="ARBA" id="ARBA00023136"/>
    </source>
</evidence>
<feature type="transmembrane region" description="Helical" evidence="8">
    <location>
        <begin position="285"/>
        <end position="304"/>
    </location>
</feature>
<feature type="transmembrane region" description="Helical" evidence="8">
    <location>
        <begin position="374"/>
        <end position="394"/>
    </location>
</feature>
<evidence type="ECO:0000256" key="3">
    <source>
        <dbReference type="ARBA" id="ARBA00022475"/>
    </source>
</evidence>
<name>A0AAU7DXZ0_9MICO</name>
<dbReference type="GO" id="GO:0022857">
    <property type="term" value="F:transmembrane transporter activity"/>
    <property type="evidence" value="ECO:0007669"/>
    <property type="project" value="InterPro"/>
</dbReference>
<gene>
    <name evidence="10" type="ORF">V5R04_00935</name>
</gene>
<evidence type="ECO:0000256" key="7">
    <source>
        <dbReference type="SAM" id="MobiDB-lite"/>
    </source>
</evidence>
<dbReference type="GO" id="GO:0005886">
    <property type="term" value="C:plasma membrane"/>
    <property type="evidence" value="ECO:0007669"/>
    <property type="project" value="UniProtKB-SubCell"/>
</dbReference>
<dbReference type="CDD" id="cd06173">
    <property type="entry name" value="MFS_MefA_like"/>
    <property type="match status" value="1"/>
</dbReference>
<dbReference type="InterPro" id="IPR036259">
    <property type="entry name" value="MFS_trans_sf"/>
</dbReference>
<feature type="transmembrane region" description="Helical" evidence="8">
    <location>
        <begin position="12"/>
        <end position="29"/>
    </location>
</feature>
<proteinExistence type="predicted"/>
<feature type="transmembrane region" description="Helical" evidence="8">
    <location>
        <begin position="310"/>
        <end position="333"/>
    </location>
</feature>
<dbReference type="InterPro" id="IPR020846">
    <property type="entry name" value="MFS_dom"/>
</dbReference>
<feature type="compositionally biased region" description="Basic residues" evidence="7">
    <location>
        <begin position="479"/>
        <end position="493"/>
    </location>
</feature>
<evidence type="ECO:0000256" key="8">
    <source>
        <dbReference type="SAM" id="Phobius"/>
    </source>
</evidence>
<keyword evidence="3" id="KW-1003">Cell membrane</keyword>
<dbReference type="PANTHER" id="PTHR23513">
    <property type="entry name" value="INTEGRAL MEMBRANE EFFLUX PROTEIN-RELATED"/>
    <property type="match status" value="1"/>
</dbReference>
<keyword evidence="2" id="KW-0813">Transport</keyword>
<dbReference type="SUPFAM" id="SSF103473">
    <property type="entry name" value="MFS general substrate transporter"/>
    <property type="match status" value="1"/>
</dbReference>
<dbReference type="Gene3D" id="1.20.1250.20">
    <property type="entry name" value="MFS general substrate transporter like domains"/>
    <property type="match status" value="1"/>
</dbReference>
<evidence type="ECO:0000313" key="10">
    <source>
        <dbReference type="EMBL" id="XBH21823.1"/>
    </source>
</evidence>
<evidence type="ECO:0000256" key="1">
    <source>
        <dbReference type="ARBA" id="ARBA00004651"/>
    </source>
</evidence>
<comment type="subcellular location">
    <subcellularLocation>
        <location evidence="1">Cell membrane</location>
        <topology evidence="1">Multi-pass membrane protein</topology>
    </subcellularLocation>
</comment>
<feature type="transmembrane region" description="Helical" evidence="8">
    <location>
        <begin position="49"/>
        <end position="68"/>
    </location>
</feature>
<evidence type="ECO:0000256" key="5">
    <source>
        <dbReference type="ARBA" id="ARBA00022989"/>
    </source>
</evidence>
<protein>
    <submittedName>
        <fullName evidence="10">MFS transporter</fullName>
    </submittedName>
</protein>
<keyword evidence="6 8" id="KW-0472">Membrane</keyword>
<sequence>MSATFASLKYYNYRVWFGAALVANVGTWMQRIAQDWLVMQHLTDGSGAAVGIVTGLQFLPVLFLSAWAGVLADRLDRRKLLMFTQGAMGLLAAILGFLVLTDLVQLWHVYVLALLLGVVAAIDNPARQVFVAEMVPSSHLPNAVGLNSASFNAARLVGPGIAGLLIAAVGTGWAFVLNAVSFGATIWAMSIMRKAEFNRMPRPAREKGQIRQGLKYVRTRTDIIVIMVVVGVVSTFGLNFQLTSIVMVTEIFQKDAAEYGVLGSILAIGSLTGALVAARRKQPRVRLVIGAALMFGISAGIMAVMPNMELYGLVSIAVGFSSLTMLTAANATIQMSVEPQMRGRVMALYLIVVVGATPIGAPVVGWIAEEYGGRWGVGVGAIASIIVAIWAAFWTRKHWNYNVRYALRSRPLIKISYDAEPEEAQTEVSVLGASETGLSGSKGEVEDNCLSNSTPNTLVKPKVTAVGARPSAGRTHPPQSRRRKKGHKALTPQ</sequence>
<evidence type="ECO:0000256" key="2">
    <source>
        <dbReference type="ARBA" id="ARBA00022448"/>
    </source>
</evidence>
<dbReference type="Pfam" id="PF05977">
    <property type="entry name" value="MFS_3"/>
    <property type="match status" value="1"/>
</dbReference>
<keyword evidence="4 8" id="KW-0812">Transmembrane</keyword>
<dbReference type="EMBL" id="CP146203">
    <property type="protein sequence ID" value="XBH21823.1"/>
    <property type="molecule type" value="Genomic_DNA"/>
</dbReference>
<feature type="transmembrane region" description="Helical" evidence="8">
    <location>
        <begin position="80"/>
        <end position="100"/>
    </location>
</feature>
<accession>A0AAU7DXZ0</accession>
<evidence type="ECO:0000259" key="9">
    <source>
        <dbReference type="PROSITE" id="PS50850"/>
    </source>
</evidence>
<reference evidence="10" key="1">
    <citation type="submission" date="2024-02" db="EMBL/GenBank/DDBJ databases">
        <title>Tomenella chthoni gen. nov. sp. nov., a member of the family Jonesiaceae isolated from bat guano.</title>
        <authorList>
            <person name="Miller S.L."/>
            <person name="King J."/>
            <person name="Sankaranarayanan K."/>
            <person name="Lawson P.A."/>
        </authorList>
    </citation>
    <scope>NUCLEOTIDE SEQUENCE</scope>
    <source>
        <strain evidence="10">BS-20</strain>
    </source>
</reference>
<feature type="transmembrane region" description="Helical" evidence="8">
    <location>
        <begin position="345"/>
        <end position="368"/>
    </location>
</feature>
<feature type="transmembrane region" description="Helical" evidence="8">
    <location>
        <begin position="259"/>
        <end position="278"/>
    </location>
</feature>
<evidence type="ECO:0000256" key="4">
    <source>
        <dbReference type="ARBA" id="ARBA00022692"/>
    </source>
</evidence>
<organism evidence="10">
    <name type="scientific">Jonesiaceae bacterium BS-20</name>
    <dbReference type="NCBI Taxonomy" id="3120821"/>
    <lineage>
        <taxon>Bacteria</taxon>
        <taxon>Bacillati</taxon>
        <taxon>Actinomycetota</taxon>
        <taxon>Actinomycetes</taxon>
        <taxon>Micrococcales</taxon>
        <taxon>Jonesiaceae</taxon>
    </lineage>
</organism>
<dbReference type="AlphaFoldDB" id="A0AAU7DXZ0"/>